<keyword evidence="3" id="KW-0808">Transferase</keyword>
<dbReference type="InterPro" id="IPR053134">
    <property type="entry name" value="RNA-dir_DNA_polymerase"/>
</dbReference>
<proteinExistence type="predicted"/>
<keyword evidence="4" id="KW-1185">Reference proteome</keyword>
<sequence length="175" mass="20374">MTSRSCYRHYKFLVMLFGLTNVPVVFMDLMNKAVNEILVYSKSMADHEQHLEIVLRTLQENKLYVKFSKCKFLLKEVCFLGHIIYAKGIKLDPIKIKVALYWIPPRNVIEFEWVEACQRRFDKIKAVLTEAPILAQPESGVEYTMFTKAFLKWIGKCPHSKRECCCVCNSPAQTT</sequence>
<keyword evidence="3" id="KW-0548">Nucleotidyltransferase</keyword>
<evidence type="ECO:0000313" key="3">
    <source>
        <dbReference type="EMBL" id="KAA3480017.1"/>
    </source>
</evidence>
<dbReference type="EMBL" id="SMMG02000003">
    <property type="protein sequence ID" value="KAA3480017.1"/>
    <property type="molecule type" value="Genomic_DNA"/>
</dbReference>
<dbReference type="Pfam" id="PF00078">
    <property type="entry name" value="RVT_1"/>
    <property type="match status" value="1"/>
</dbReference>
<evidence type="ECO:0000259" key="2">
    <source>
        <dbReference type="Pfam" id="PF00078"/>
    </source>
</evidence>
<dbReference type="InterPro" id="IPR000477">
    <property type="entry name" value="RT_dom"/>
</dbReference>
<dbReference type="SUPFAM" id="SSF56672">
    <property type="entry name" value="DNA/RNA polymerases"/>
    <property type="match status" value="1"/>
</dbReference>
<dbReference type="OrthoDB" id="415724at2759"/>
<dbReference type="PANTHER" id="PTHR24559">
    <property type="entry name" value="TRANSPOSON TY3-I GAG-POL POLYPROTEIN"/>
    <property type="match status" value="1"/>
</dbReference>
<dbReference type="Gene3D" id="3.30.70.270">
    <property type="match status" value="1"/>
</dbReference>
<comment type="caution">
    <text evidence="3">The sequence shown here is derived from an EMBL/GenBank/DDBJ whole genome shotgun (WGS) entry which is preliminary data.</text>
</comment>
<accession>A0A5B6WFS5</accession>
<keyword evidence="3" id="KW-0695">RNA-directed DNA polymerase</keyword>
<dbReference type="Proteomes" id="UP000325315">
    <property type="component" value="Unassembled WGS sequence"/>
</dbReference>
<protein>
    <submittedName>
        <fullName evidence="3">RNA-directed DNA polymerase-like protein</fullName>
    </submittedName>
</protein>
<organism evidence="3 4">
    <name type="scientific">Gossypium australe</name>
    <dbReference type="NCBI Taxonomy" id="47621"/>
    <lineage>
        <taxon>Eukaryota</taxon>
        <taxon>Viridiplantae</taxon>
        <taxon>Streptophyta</taxon>
        <taxon>Embryophyta</taxon>
        <taxon>Tracheophyta</taxon>
        <taxon>Spermatophyta</taxon>
        <taxon>Magnoliopsida</taxon>
        <taxon>eudicotyledons</taxon>
        <taxon>Gunneridae</taxon>
        <taxon>Pentapetalae</taxon>
        <taxon>rosids</taxon>
        <taxon>malvids</taxon>
        <taxon>Malvales</taxon>
        <taxon>Malvaceae</taxon>
        <taxon>Malvoideae</taxon>
        <taxon>Gossypium</taxon>
    </lineage>
</organism>
<dbReference type="InterPro" id="IPR043128">
    <property type="entry name" value="Rev_trsase/Diguanyl_cyclase"/>
</dbReference>
<keyword evidence="1" id="KW-0472">Membrane</keyword>
<dbReference type="GO" id="GO:0003964">
    <property type="term" value="F:RNA-directed DNA polymerase activity"/>
    <property type="evidence" value="ECO:0007669"/>
    <property type="project" value="UniProtKB-KW"/>
</dbReference>
<name>A0A5B6WFS5_9ROSI</name>
<feature type="transmembrane region" description="Helical" evidence="1">
    <location>
        <begin position="12"/>
        <end position="30"/>
    </location>
</feature>
<evidence type="ECO:0000256" key="1">
    <source>
        <dbReference type="SAM" id="Phobius"/>
    </source>
</evidence>
<evidence type="ECO:0000313" key="4">
    <source>
        <dbReference type="Proteomes" id="UP000325315"/>
    </source>
</evidence>
<keyword evidence="1" id="KW-1133">Transmembrane helix</keyword>
<dbReference type="PANTHER" id="PTHR24559:SF444">
    <property type="entry name" value="REVERSE TRANSCRIPTASE DOMAIN-CONTAINING PROTEIN"/>
    <property type="match status" value="1"/>
</dbReference>
<dbReference type="InterPro" id="IPR043502">
    <property type="entry name" value="DNA/RNA_pol_sf"/>
</dbReference>
<reference evidence="4" key="1">
    <citation type="journal article" date="2019" name="Plant Biotechnol. J.">
        <title>Genome sequencing of the Australian wild diploid species Gossypium australe highlights disease resistance and delayed gland morphogenesis.</title>
        <authorList>
            <person name="Cai Y."/>
            <person name="Cai X."/>
            <person name="Wang Q."/>
            <person name="Wang P."/>
            <person name="Zhang Y."/>
            <person name="Cai C."/>
            <person name="Xu Y."/>
            <person name="Wang K."/>
            <person name="Zhou Z."/>
            <person name="Wang C."/>
            <person name="Geng S."/>
            <person name="Li B."/>
            <person name="Dong Q."/>
            <person name="Hou Y."/>
            <person name="Wang H."/>
            <person name="Ai P."/>
            <person name="Liu Z."/>
            <person name="Yi F."/>
            <person name="Sun M."/>
            <person name="An G."/>
            <person name="Cheng J."/>
            <person name="Zhang Y."/>
            <person name="Shi Q."/>
            <person name="Xie Y."/>
            <person name="Shi X."/>
            <person name="Chang Y."/>
            <person name="Huang F."/>
            <person name="Chen Y."/>
            <person name="Hong S."/>
            <person name="Mi L."/>
            <person name="Sun Q."/>
            <person name="Zhang L."/>
            <person name="Zhou B."/>
            <person name="Peng R."/>
            <person name="Zhang X."/>
            <person name="Liu F."/>
        </authorList>
    </citation>
    <scope>NUCLEOTIDE SEQUENCE [LARGE SCALE GENOMIC DNA]</scope>
    <source>
        <strain evidence="4">cv. PA1801</strain>
    </source>
</reference>
<dbReference type="AlphaFoldDB" id="A0A5B6WFS5"/>
<feature type="domain" description="Reverse transcriptase" evidence="2">
    <location>
        <begin position="5"/>
        <end position="84"/>
    </location>
</feature>
<keyword evidence="1" id="KW-0812">Transmembrane</keyword>
<gene>
    <name evidence="3" type="ORF">EPI10_020481</name>
</gene>